<protein>
    <submittedName>
        <fullName evidence="2">Uncharacterized protein</fullName>
    </submittedName>
</protein>
<comment type="caution">
    <text evidence="2">The sequence shown here is derived from an EMBL/GenBank/DDBJ whole genome shotgun (WGS) entry which is preliminary data.</text>
</comment>
<keyword evidence="1" id="KW-1133">Transmembrane helix</keyword>
<organism evidence="2 3">
    <name type="scientific">Nepenthes gracilis</name>
    <name type="common">Slender pitcher plant</name>
    <dbReference type="NCBI Taxonomy" id="150966"/>
    <lineage>
        <taxon>Eukaryota</taxon>
        <taxon>Viridiplantae</taxon>
        <taxon>Streptophyta</taxon>
        <taxon>Embryophyta</taxon>
        <taxon>Tracheophyta</taxon>
        <taxon>Spermatophyta</taxon>
        <taxon>Magnoliopsida</taxon>
        <taxon>eudicotyledons</taxon>
        <taxon>Gunneridae</taxon>
        <taxon>Pentapetalae</taxon>
        <taxon>Caryophyllales</taxon>
        <taxon>Nepenthaceae</taxon>
        <taxon>Nepenthes</taxon>
    </lineage>
</organism>
<reference evidence="2" key="1">
    <citation type="submission" date="2023-05" db="EMBL/GenBank/DDBJ databases">
        <title>Nepenthes gracilis genome sequencing.</title>
        <authorList>
            <person name="Fukushima K."/>
        </authorList>
    </citation>
    <scope>NUCLEOTIDE SEQUENCE</scope>
    <source>
        <strain evidence="2">SING2019-196</strain>
    </source>
</reference>
<evidence type="ECO:0000313" key="3">
    <source>
        <dbReference type="Proteomes" id="UP001279734"/>
    </source>
</evidence>
<feature type="transmembrane region" description="Helical" evidence="1">
    <location>
        <begin position="112"/>
        <end position="136"/>
    </location>
</feature>
<dbReference type="Proteomes" id="UP001279734">
    <property type="component" value="Unassembled WGS sequence"/>
</dbReference>
<keyword evidence="3" id="KW-1185">Reference proteome</keyword>
<dbReference type="EMBL" id="BSYO01000041">
    <property type="protein sequence ID" value="GMH31827.1"/>
    <property type="molecule type" value="Genomic_DNA"/>
</dbReference>
<proteinExistence type="predicted"/>
<accession>A0AAD3Y6S8</accession>
<gene>
    <name evidence="2" type="ORF">Nepgr_033671</name>
</gene>
<evidence type="ECO:0000313" key="2">
    <source>
        <dbReference type="EMBL" id="GMH31827.1"/>
    </source>
</evidence>
<evidence type="ECO:0000256" key="1">
    <source>
        <dbReference type="SAM" id="Phobius"/>
    </source>
</evidence>
<keyword evidence="1" id="KW-0472">Membrane</keyword>
<name>A0AAD3Y6S8_NEPGR</name>
<keyword evidence="1" id="KW-0812">Transmembrane</keyword>
<sequence>MDVVDTDVGLNPRNEHVLPSYSALSRVKDFGVCLFDAGHFKTSYGGVKIDGAVEPDNGGVQGMDALHCCPAHKHKDLHGLASSSTVKLCLRTQDSSLKGHLFGVGVLPLAHLWLEALVLAILQLFCLVVLCTWMLLPVPWWWF</sequence>
<dbReference type="AlphaFoldDB" id="A0AAD3Y6S8"/>